<evidence type="ECO:0000256" key="4">
    <source>
        <dbReference type="ARBA" id="ARBA00022432"/>
    </source>
</evidence>
<organism evidence="13 14">
    <name type="scientific">Heliomicrobium gestii</name>
    <name type="common">Heliobacterium gestii</name>
    <dbReference type="NCBI Taxonomy" id="2699"/>
    <lineage>
        <taxon>Bacteria</taxon>
        <taxon>Bacillati</taxon>
        <taxon>Bacillota</taxon>
        <taxon>Clostridia</taxon>
        <taxon>Eubacteriales</taxon>
        <taxon>Heliobacteriaceae</taxon>
        <taxon>Heliomicrobium</taxon>
    </lineage>
</organism>
<keyword evidence="9 11" id="KW-0456">Lyase</keyword>
<comment type="pathway">
    <text evidence="2">Carbohydrate biosynthesis; gluconeogenesis.</text>
</comment>
<comment type="caution">
    <text evidence="13">The sequence shown here is derived from an EMBL/GenBank/DDBJ whole genome shotgun (WGS) entry which is preliminary data.</text>
</comment>
<dbReference type="PANTHER" id="PTHR30182:SF1">
    <property type="entry name" value="L-SERINE DEHYDRATASE 1"/>
    <property type="match status" value="1"/>
</dbReference>
<keyword evidence="6 11" id="KW-0479">Metal-binding</keyword>
<proteinExistence type="inferred from homology"/>
<evidence type="ECO:0000259" key="12">
    <source>
        <dbReference type="Pfam" id="PF03313"/>
    </source>
</evidence>
<keyword evidence="5 11" id="KW-0004">4Fe-4S</keyword>
<dbReference type="EMBL" id="WXEX01000003">
    <property type="protein sequence ID" value="MZP42303.1"/>
    <property type="molecule type" value="Genomic_DNA"/>
</dbReference>
<keyword evidence="7 11" id="KW-0408">Iron</keyword>
<dbReference type="NCBIfam" id="TIGR00718">
    <property type="entry name" value="sda_alpha"/>
    <property type="match status" value="1"/>
</dbReference>
<keyword evidence="14" id="KW-1185">Reference proteome</keyword>
<dbReference type="AlphaFoldDB" id="A0A845LFM5"/>
<dbReference type="OrthoDB" id="9805537at2"/>
<evidence type="ECO:0000256" key="7">
    <source>
        <dbReference type="ARBA" id="ARBA00023004"/>
    </source>
</evidence>
<gene>
    <name evidence="13" type="primary">sdaAA</name>
    <name evidence="13" type="ORF">GTO89_04510</name>
</gene>
<comment type="cofactor">
    <cofactor evidence="1 11">
        <name>[4Fe-4S] cluster</name>
        <dbReference type="ChEBI" id="CHEBI:49883"/>
    </cofactor>
</comment>
<comment type="catalytic activity">
    <reaction evidence="10 11">
        <text>L-serine = pyruvate + NH4(+)</text>
        <dbReference type="Rhea" id="RHEA:19169"/>
        <dbReference type="ChEBI" id="CHEBI:15361"/>
        <dbReference type="ChEBI" id="CHEBI:28938"/>
        <dbReference type="ChEBI" id="CHEBI:33384"/>
        <dbReference type="EC" id="4.3.1.17"/>
    </reaction>
</comment>
<evidence type="ECO:0000256" key="1">
    <source>
        <dbReference type="ARBA" id="ARBA00001966"/>
    </source>
</evidence>
<dbReference type="GO" id="GO:0046872">
    <property type="term" value="F:metal ion binding"/>
    <property type="evidence" value="ECO:0007669"/>
    <property type="project" value="UniProtKB-KW"/>
</dbReference>
<dbReference type="Pfam" id="PF03313">
    <property type="entry name" value="SDH_alpha"/>
    <property type="match status" value="1"/>
</dbReference>
<dbReference type="Proteomes" id="UP000471031">
    <property type="component" value="Unassembled WGS sequence"/>
</dbReference>
<evidence type="ECO:0000313" key="13">
    <source>
        <dbReference type="EMBL" id="MZP42303.1"/>
    </source>
</evidence>
<evidence type="ECO:0000256" key="11">
    <source>
        <dbReference type="RuleBase" id="RU366059"/>
    </source>
</evidence>
<dbReference type="EC" id="4.3.1.17" evidence="11"/>
<dbReference type="InterPro" id="IPR005130">
    <property type="entry name" value="Ser_deHydtase-like_asu"/>
</dbReference>
<dbReference type="InterPro" id="IPR051318">
    <property type="entry name" value="Fe-S_L-Ser"/>
</dbReference>
<evidence type="ECO:0000256" key="6">
    <source>
        <dbReference type="ARBA" id="ARBA00022723"/>
    </source>
</evidence>
<comment type="similarity">
    <text evidence="3 11">Belongs to the iron-sulfur dependent L-serine dehydratase family.</text>
</comment>
<evidence type="ECO:0000256" key="5">
    <source>
        <dbReference type="ARBA" id="ARBA00022485"/>
    </source>
</evidence>
<evidence type="ECO:0000313" key="14">
    <source>
        <dbReference type="Proteomes" id="UP000471031"/>
    </source>
</evidence>
<dbReference type="GO" id="GO:0051539">
    <property type="term" value="F:4 iron, 4 sulfur cluster binding"/>
    <property type="evidence" value="ECO:0007669"/>
    <property type="project" value="UniProtKB-UniRule"/>
</dbReference>
<sequence>MKPCALSLRCRPWRGRDGFKSTERGGARVAQKLSLQQWIAQAEEKNLTFAMFCLQRQAADLETTEAAILARMEALLPVMRDSIQAGLQGHRSVGGLVGGDAAKMAAYGAECPGNSVVGPVLADAVTMALAVGEANASMGRIVAAPTAGSSGVLPAVLFALGKSRRLSNKQLAEGLLVAGAIGMVIASRATLSGAAGGCQAECGAAAAMAAGAAVDLCGGKPAQVGDAVAMALKNMLGLVCDPVAGLVEVPCVKRNAGAAAQALVAAEMALAGVTSVIPVDEVIDAMGSIGAALPAALRETARGGLADTPTGREWAKRLFAGKGEGNSTET</sequence>
<name>A0A845LFM5_HELGE</name>
<dbReference type="GO" id="GO:0003941">
    <property type="term" value="F:L-serine ammonia-lyase activity"/>
    <property type="evidence" value="ECO:0007669"/>
    <property type="project" value="UniProtKB-UniRule"/>
</dbReference>
<feature type="domain" description="Serine dehydratase-like alpha subunit" evidence="12">
    <location>
        <begin position="44"/>
        <end position="306"/>
    </location>
</feature>
<protein>
    <recommendedName>
        <fullName evidence="11">L-serine dehydratase</fullName>
        <ecNumber evidence="11">4.3.1.17</ecNumber>
    </recommendedName>
</protein>
<keyword evidence="4 11" id="KW-0312">Gluconeogenesis</keyword>
<dbReference type="InterPro" id="IPR004642">
    <property type="entry name" value="Ser_deHydtase_asu"/>
</dbReference>
<keyword evidence="8 11" id="KW-0411">Iron-sulfur</keyword>
<evidence type="ECO:0000256" key="10">
    <source>
        <dbReference type="ARBA" id="ARBA00049406"/>
    </source>
</evidence>
<accession>A0A845LFM5</accession>
<evidence type="ECO:0000256" key="9">
    <source>
        <dbReference type="ARBA" id="ARBA00023239"/>
    </source>
</evidence>
<evidence type="ECO:0000256" key="2">
    <source>
        <dbReference type="ARBA" id="ARBA00004742"/>
    </source>
</evidence>
<dbReference type="GO" id="GO:0006094">
    <property type="term" value="P:gluconeogenesis"/>
    <property type="evidence" value="ECO:0007669"/>
    <property type="project" value="UniProtKB-KW"/>
</dbReference>
<evidence type="ECO:0000256" key="8">
    <source>
        <dbReference type="ARBA" id="ARBA00023014"/>
    </source>
</evidence>
<evidence type="ECO:0000256" key="3">
    <source>
        <dbReference type="ARBA" id="ARBA00008636"/>
    </source>
</evidence>
<reference evidence="13 14" key="1">
    <citation type="submission" date="2020-01" db="EMBL/GenBank/DDBJ databases">
        <title>Whole genome sequence of Heliobacterium gestii DSM 11169.</title>
        <authorList>
            <person name="Kyndt J.A."/>
            <person name="Meyer T.E."/>
        </authorList>
    </citation>
    <scope>NUCLEOTIDE SEQUENCE [LARGE SCALE GENOMIC DNA]</scope>
    <source>
        <strain evidence="13 14">DSM 11169</strain>
    </source>
</reference>
<dbReference type="PANTHER" id="PTHR30182">
    <property type="entry name" value="L-SERINE DEHYDRATASE"/>
    <property type="match status" value="1"/>
</dbReference>